<reference evidence="12" key="4">
    <citation type="submission" date="2019-07" db="EMBL/GenBank/DDBJ databases">
        <authorList>
            <person name="Ross B.D."/>
            <person name="Verster A.J."/>
            <person name="Radey M.C."/>
            <person name="Schmidtke D.T."/>
            <person name="Pope C.E."/>
            <person name="Hoffman L.R."/>
            <person name="Hajjar A."/>
            <person name="Peterson S.B."/>
            <person name="Borenstein E."/>
            <person name="Mougous J.D."/>
        </authorList>
    </citation>
    <scope>NUCLEOTIDE SEQUENCE</scope>
    <source>
        <strain evidence="12">3725 D1 iv</strain>
    </source>
</reference>
<reference evidence="12" key="2">
    <citation type="journal article" date="2018" name="Nature">
        <title>Human gut bacteria contain acquired interbacterial defence systems.</title>
        <authorList>
            <person name="Ross B.D."/>
            <person name="Verster A.J."/>
            <person name="Radey M.C."/>
            <person name="Schmidtke D.T."/>
            <person name="Pope C.E."/>
            <person name="Hoffman L.R."/>
            <person name="Hajjar A."/>
            <person name="Peterson S.B."/>
            <person name="Borenstein E."/>
            <person name="Mougous J."/>
        </authorList>
    </citation>
    <scope>NUCLEOTIDE SEQUENCE</scope>
    <source>
        <strain evidence="12">3725 D1 iv</strain>
    </source>
</reference>
<dbReference type="PROSITE" id="PS50005">
    <property type="entry name" value="TPR"/>
    <property type="match status" value="2"/>
</dbReference>
<accession>A0A3D2LZD6</accession>
<dbReference type="InterPro" id="IPR051476">
    <property type="entry name" value="Bac_ResReg_Asp_Phosphatase"/>
</dbReference>
<keyword evidence="3" id="KW-0677">Repeat</keyword>
<dbReference type="InterPro" id="IPR019734">
    <property type="entry name" value="TPR_rpt"/>
</dbReference>
<dbReference type="Gene3D" id="1.25.40.10">
    <property type="entry name" value="Tetratricopeptide repeat domain"/>
    <property type="match status" value="2"/>
</dbReference>
<evidence type="ECO:0000313" key="11">
    <source>
        <dbReference type="EMBL" id="MDC7958063.1"/>
    </source>
</evidence>
<dbReference type="EMBL" id="JAQNWR010000021">
    <property type="protein sequence ID" value="MDC2410689.1"/>
    <property type="molecule type" value="Genomic_DNA"/>
</dbReference>
<dbReference type="PANTHER" id="PTHR46630:SF1">
    <property type="entry name" value="TETRATRICOPEPTIDE REPEAT PROTEIN 29"/>
    <property type="match status" value="1"/>
</dbReference>
<dbReference type="GeneID" id="29455930"/>
<evidence type="ECO:0000256" key="8">
    <source>
        <dbReference type="SAM" id="Phobius"/>
    </source>
</evidence>
<evidence type="ECO:0000313" key="13">
    <source>
        <dbReference type="Proteomes" id="UP000318823"/>
    </source>
</evidence>
<dbReference type="InterPro" id="IPR011990">
    <property type="entry name" value="TPR-like_helical_dom_sf"/>
</dbReference>
<dbReference type="Proteomes" id="UP001215078">
    <property type="component" value="Unassembled WGS sequence"/>
</dbReference>
<evidence type="ECO:0000256" key="5">
    <source>
        <dbReference type="ARBA" id="ARBA00038253"/>
    </source>
</evidence>
<dbReference type="PROSITE" id="PS51257">
    <property type="entry name" value="PROKAR_LIPOPROTEIN"/>
    <property type="match status" value="1"/>
</dbReference>
<keyword evidence="8" id="KW-0812">Transmembrane</keyword>
<dbReference type="Proteomes" id="UP000460135">
    <property type="component" value="Unassembled WGS sequence"/>
</dbReference>
<evidence type="ECO:0000313" key="12">
    <source>
        <dbReference type="EMBL" id="QDM10915.1"/>
    </source>
</evidence>
<keyword evidence="8" id="KW-0472">Membrane</keyword>
<dbReference type="Proteomes" id="UP001214017">
    <property type="component" value="Unassembled WGS sequence"/>
</dbReference>
<evidence type="ECO:0000313" key="10">
    <source>
        <dbReference type="EMBL" id="MDC2410689.1"/>
    </source>
</evidence>
<evidence type="ECO:0000256" key="2">
    <source>
        <dbReference type="ARBA" id="ARBA00022490"/>
    </source>
</evidence>
<keyword evidence="8" id="KW-1133">Transmembrane helix</keyword>
<evidence type="ECO:0000313" key="9">
    <source>
        <dbReference type="EMBL" id="KAA3805889.1"/>
    </source>
</evidence>
<dbReference type="RefSeq" id="WP_004298216.1">
    <property type="nucleotide sequence ID" value="NZ_BAABYJ010000004.1"/>
</dbReference>
<protein>
    <submittedName>
        <fullName evidence="10">Tetratricopeptide repeat protein</fullName>
    </submittedName>
</protein>
<keyword evidence="7" id="KW-0175">Coiled coil</keyword>
<evidence type="ECO:0000256" key="6">
    <source>
        <dbReference type="PROSITE-ProRule" id="PRU00339"/>
    </source>
</evidence>
<reference evidence="13" key="1">
    <citation type="journal article" date="2018" name="J. Anim. Genet.">
        <title>Acquired interbacterial defense systems protect against interspecies antagonism in the human gut microbiome.</title>
        <authorList>
            <person name="Ross B.D."/>
            <person name="Verster A.J."/>
            <person name="Radey M.C."/>
            <person name="Schmidtke D.T."/>
            <person name="Pope C.E."/>
            <person name="Hoffman L.R."/>
            <person name="Hajjar A."/>
            <person name="Peterson S.B."/>
            <person name="Borenstein E."/>
            <person name="Mougous J."/>
        </authorList>
    </citation>
    <scope>NUCLEOTIDE SEQUENCE [LARGE SCALE GENOMIC DNA]</scope>
    <source>
        <strain evidence="13">3725 D1 iv</strain>
    </source>
</reference>
<dbReference type="SMART" id="SM00028">
    <property type="entry name" value="TPR"/>
    <property type="match status" value="3"/>
</dbReference>
<proteinExistence type="inferred from homology"/>
<dbReference type="AlphaFoldDB" id="A0A3D2LZD6"/>
<feature type="repeat" description="TPR" evidence="6">
    <location>
        <begin position="222"/>
        <end position="255"/>
    </location>
</feature>
<dbReference type="SUPFAM" id="SSF48452">
    <property type="entry name" value="TPR-like"/>
    <property type="match status" value="1"/>
</dbReference>
<evidence type="ECO:0000313" key="14">
    <source>
        <dbReference type="Proteomes" id="UP000460135"/>
    </source>
</evidence>
<comment type="similarity">
    <text evidence="5">Belongs to the Rap family.</text>
</comment>
<evidence type="ECO:0000256" key="4">
    <source>
        <dbReference type="ARBA" id="ARBA00022803"/>
    </source>
</evidence>
<feature type="transmembrane region" description="Helical" evidence="8">
    <location>
        <begin position="359"/>
        <end position="380"/>
    </location>
</feature>
<comment type="subcellular location">
    <subcellularLocation>
        <location evidence="1">Cytoplasm</location>
    </subcellularLocation>
</comment>
<evidence type="ECO:0000256" key="7">
    <source>
        <dbReference type="SAM" id="Coils"/>
    </source>
</evidence>
<dbReference type="Proteomes" id="UP000318823">
    <property type="component" value="Chromosome"/>
</dbReference>
<evidence type="ECO:0000313" key="15">
    <source>
        <dbReference type="Proteomes" id="UP001214017"/>
    </source>
</evidence>
<reference evidence="10" key="5">
    <citation type="submission" date="2022-10" db="EMBL/GenBank/DDBJ databases">
        <title>Human gut microbiome strain richness.</title>
        <authorList>
            <person name="Chen-Liaw A."/>
        </authorList>
    </citation>
    <scope>NUCLEOTIDE SEQUENCE</scope>
    <source>
        <strain evidence="10">F7_m1001271B151109d0_201107</strain>
        <strain evidence="11">RTP21484st1_H8_RTP21484_190118</strain>
    </source>
</reference>
<keyword evidence="2" id="KW-0963">Cytoplasm</keyword>
<reference evidence="9 14" key="3">
    <citation type="journal article" date="2019" name="Nat. Med.">
        <title>A library of human gut bacterial isolates paired with longitudinal multiomics data enables mechanistic microbiome research.</title>
        <authorList>
            <person name="Poyet M."/>
            <person name="Groussin M."/>
            <person name="Gibbons S.M."/>
            <person name="Avila-Pacheco J."/>
            <person name="Jiang X."/>
            <person name="Kearney S.M."/>
            <person name="Perrotta A.R."/>
            <person name="Berdy B."/>
            <person name="Zhao S."/>
            <person name="Lieberman T.D."/>
            <person name="Swanson P.K."/>
            <person name="Smith M."/>
            <person name="Roesemann S."/>
            <person name="Alexander J.E."/>
            <person name="Rich S.A."/>
            <person name="Livny J."/>
            <person name="Vlamakis H."/>
            <person name="Clish C."/>
            <person name="Bullock K."/>
            <person name="Deik A."/>
            <person name="Scott J."/>
            <person name="Pierce K.A."/>
            <person name="Xavier R.J."/>
            <person name="Alm E.J."/>
        </authorList>
    </citation>
    <scope>NUCLEOTIDE SEQUENCE [LARGE SCALE GENOMIC DNA]</scope>
    <source>
        <strain evidence="9 14">BIOML-A183</strain>
    </source>
</reference>
<dbReference type="Pfam" id="PF13374">
    <property type="entry name" value="TPR_10"/>
    <property type="match status" value="1"/>
</dbReference>
<evidence type="ECO:0000256" key="1">
    <source>
        <dbReference type="ARBA" id="ARBA00004496"/>
    </source>
</evidence>
<dbReference type="PANTHER" id="PTHR46630">
    <property type="entry name" value="TETRATRICOPEPTIDE REPEAT PROTEIN 29"/>
    <property type="match status" value="1"/>
</dbReference>
<gene>
    <name evidence="12" type="ORF">DYI28_20655</name>
    <name evidence="9" type="ORF">F3F51_08695</name>
    <name evidence="10" type="ORF">PO240_22705</name>
    <name evidence="11" type="ORF">PQ628_07550</name>
</gene>
<feature type="repeat" description="TPR" evidence="6">
    <location>
        <begin position="102"/>
        <end position="135"/>
    </location>
</feature>
<dbReference type="KEGG" id="boa:Bovatus_03577"/>
<name>A0A3D2LZD6_BACOV</name>
<dbReference type="EMBL" id="VWLX01000006">
    <property type="protein sequence ID" value="KAA3805889.1"/>
    <property type="molecule type" value="Genomic_DNA"/>
</dbReference>
<organism evidence="10 15">
    <name type="scientific">Bacteroides ovatus</name>
    <dbReference type="NCBI Taxonomy" id="28116"/>
    <lineage>
        <taxon>Bacteria</taxon>
        <taxon>Pseudomonadati</taxon>
        <taxon>Bacteroidota</taxon>
        <taxon>Bacteroidia</taxon>
        <taxon>Bacteroidales</taxon>
        <taxon>Bacteroidaceae</taxon>
        <taxon>Bacteroides</taxon>
    </lineage>
</organism>
<feature type="coiled-coil region" evidence="7">
    <location>
        <begin position="381"/>
        <end position="446"/>
    </location>
</feature>
<evidence type="ECO:0000256" key="3">
    <source>
        <dbReference type="ARBA" id="ARBA00022737"/>
    </source>
</evidence>
<dbReference type="EMBL" id="CP041395">
    <property type="protein sequence ID" value="QDM10915.1"/>
    <property type="molecule type" value="Genomic_DNA"/>
</dbReference>
<dbReference type="GO" id="GO:0005737">
    <property type="term" value="C:cytoplasm"/>
    <property type="evidence" value="ECO:0007669"/>
    <property type="project" value="UniProtKB-SubCell"/>
</dbReference>
<dbReference type="Pfam" id="PF13176">
    <property type="entry name" value="TPR_7"/>
    <property type="match status" value="1"/>
</dbReference>
<dbReference type="EMBL" id="JAQQPO010000007">
    <property type="protein sequence ID" value="MDC7958063.1"/>
    <property type="molecule type" value="Genomic_DNA"/>
</dbReference>
<keyword evidence="4 6" id="KW-0802">TPR repeat</keyword>
<sequence>MRKSIAIIITSILVLSGCNKQQSVSDRLLNEVEKAIAINPDSASNLLKSISSPEKLDDKAFARWCMLSGKITDEIFNSILPTYQLERAYDWYSSHGSPDEQVQILIYLGRSYFADGDYDKAMSIYTNALDIAGKNKLNNLIGYTYDYIGDLYREKFMFTEAIKKYETAAECFKKENNTDSYACALKNIGREYACIDSLSCAIEILTIADSVAANTKDIEVTASINNALGNIYVMREEYDKAEKYFLKALSTGKEKMPDYVALIDLYTTTDSIDKAKELLSKIPQDDPQYTCSINYLYYQIHNAERDYKEALAYLEEYVDMVDSIVYADSQSKILNIESKYNHLKISQEVDRLKIKQQSYIIFSVICISCLLLIMIVYLLYRKQAKEKIHRQQDELNRIKTDLTYVSLELEEKKKLLDTFKEKDDNYNKIEKEIALLTSNYKELQHKSLENSPTFKELVRLAKQNKPRNDKPLITDKQWELIADEITYIYPNLSKYLYSLCPNLPEQDFLYCCLCMCGFDTNTEAKLLNIASDSVRKKRFRLREKLNIALLNDNTTLYEYLIENMH</sequence>